<dbReference type="RefSeq" id="XP_025345148.1">
    <property type="nucleotide sequence ID" value="XM_025490531.1"/>
</dbReference>
<sequence>MTGQAEIPPFAQAAAGAAGSIVSNTIVYPLDLISTRVQTSGSKAQAKSPLAAISEVVKKKGISGLYQGLGTDNLSNTLSNFLFFFFRAAIVERIHARSASSASSAATASNSSSSSSSSSKRKGPPPLTPGEDLAAGALAGVFSRALTTPLSNVTVRKQTHSSSSKGSAKGKGKEKERGKGKDGDAMEDDSSSDEETTFEDEPSIMDVINEILNDKGIAGLWSGFETAILLSTTPALTFYLTNIYTRLLFSSRRPSSSSSSGSSKGGEPIQTPLQIFLSSALGNATSTSLLYPLILAKTLLQYRSPRTGRRTYRNLGDVLIKVGRGKKGVAGLYQGLESQLIKGVISHGVTMLVKSRVELGFVWLYLWMKGRK</sequence>
<feature type="compositionally biased region" description="Acidic residues" evidence="10">
    <location>
        <begin position="185"/>
        <end position="202"/>
    </location>
</feature>
<evidence type="ECO:0000256" key="3">
    <source>
        <dbReference type="ARBA" id="ARBA00022448"/>
    </source>
</evidence>
<keyword evidence="4 8" id="KW-0812">Transmembrane</keyword>
<comment type="subcellular location">
    <subcellularLocation>
        <location evidence="1">Membrane</location>
        <topology evidence="1">Multi-pass membrane protein</topology>
    </subcellularLocation>
</comment>
<evidence type="ECO:0000256" key="8">
    <source>
        <dbReference type="PROSITE-ProRule" id="PRU00282"/>
    </source>
</evidence>
<dbReference type="GeneID" id="37012265"/>
<evidence type="ECO:0000313" key="12">
    <source>
        <dbReference type="Proteomes" id="UP000245942"/>
    </source>
</evidence>
<keyword evidence="6" id="KW-1133">Transmembrane helix</keyword>
<evidence type="ECO:0000256" key="5">
    <source>
        <dbReference type="ARBA" id="ARBA00022737"/>
    </source>
</evidence>
<feature type="repeat" description="Solcar" evidence="8">
    <location>
        <begin position="7"/>
        <end position="93"/>
    </location>
</feature>
<feature type="region of interest" description="Disordered" evidence="10">
    <location>
        <begin position="153"/>
        <end position="202"/>
    </location>
</feature>
<comment type="similarity">
    <text evidence="2 9">Belongs to the mitochondrial carrier (TC 2.A.29) family.</text>
</comment>
<evidence type="ECO:0000256" key="4">
    <source>
        <dbReference type="ARBA" id="ARBA00022692"/>
    </source>
</evidence>
<dbReference type="SUPFAM" id="SSF103506">
    <property type="entry name" value="Mitochondrial carrier"/>
    <property type="match status" value="1"/>
</dbReference>
<dbReference type="EMBL" id="KZ819339">
    <property type="protein sequence ID" value="PWN17988.1"/>
    <property type="molecule type" value="Genomic_DNA"/>
</dbReference>
<feature type="repeat" description="Solcar" evidence="8">
    <location>
        <begin position="127"/>
        <end position="247"/>
    </location>
</feature>
<dbReference type="OrthoDB" id="18574at2759"/>
<evidence type="ECO:0000313" key="11">
    <source>
        <dbReference type="EMBL" id="PWN17988.1"/>
    </source>
</evidence>
<dbReference type="PROSITE" id="PS50920">
    <property type="entry name" value="SOLCAR"/>
    <property type="match status" value="3"/>
</dbReference>
<evidence type="ECO:0000256" key="6">
    <source>
        <dbReference type="ARBA" id="ARBA00022989"/>
    </source>
</evidence>
<dbReference type="InterPro" id="IPR023395">
    <property type="entry name" value="MCP_dom_sf"/>
</dbReference>
<evidence type="ECO:0000256" key="10">
    <source>
        <dbReference type="SAM" id="MobiDB-lite"/>
    </source>
</evidence>
<dbReference type="GO" id="GO:0015217">
    <property type="term" value="F:ADP transmembrane transporter activity"/>
    <property type="evidence" value="ECO:0007669"/>
    <property type="project" value="TreeGrafter"/>
</dbReference>
<dbReference type="GO" id="GO:0016020">
    <property type="term" value="C:membrane"/>
    <property type="evidence" value="ECO:0007669"/>
    <property type="project" value="UniProtKB-SubCell"/>
</dbReference>
<dbReference type="Pfam" id="PF00153">
    <property type="entry name" value="Mito_carr"/>
    <property type="match status" value="3"/>
</dbReference>
<evidence type="ECO:0000256" key="2">
    <source>
        <dbReference type="ARBA" id="ARBA00006375"/>
    </source>
</evidence>
<keyword evidence="12" id="KW-1185">Reference proteome</keyword>
<feature type="repeat" description="Solcar" evidence="8">
    <location>
        <begin position="270"/>
        <end position="360"/>
    </location>
</feature>
<dbReference type="InterPro" id="IPR018108">
    <property type="entry name" value="MCP_transmembrane"/>
</dbReference>
<dbReference type="Gene3D" id="1.50.40.10">
    <property type="entry name" value="Mitochondrial carrier domain"/>
    <property type="match status" value="2"/>
</dbReference>
<dbReference type="AlphaFoldDB" id="A0A316TZ90"/>
<evidence type="ECO:0000256" key="7">
    <source>
        <dbReference type="ARBA" id="ARBA00023136"/>
    </source>
</evidence>
<dbReference type="InterPro" id="IPR052217">
    <property type="entry name" value="Mito/Peroxisomal_Carrier"/>
</dbReference>
<keyword evidence="5" id="KW-0677">Repeat</keyword>
<feature type="region of interest" description="Disordered" evidence="10">
    <location>
        <begin position="101"/>
        <end position="133"/>
    </location>
</feature>
<feature type="compositionally biased region" description="Low complexity" evidence="10">
    <location>
        <begin position="101"/>
        <end position="118"/>
    </location>
</feature>
<name>A0A316TZ90_9BASI</name>
<protein>
    <submittedName>
        <fullName evidence="11">Mitochondrial carrier</fullName>
    </submittedName>
</protein>
<dbReference type="Proteomes" id="UP000245942">
    <property type="component" value="Unassembled WGS sequence"/>
</dbReference>
<dbReference type="PANTHER" id="PTHR45939">
    <property type="entry name" value="PEROXISOMAL MEMBRANE PROTEIN PMP34-RELATED"/>
    <property type="match status" value="1"/>
</dbReference>
<gene>
    <name evidence="11" type="ORF">BCV69DRAFT_253667</name>
</gene>
<evidence type="ECO:0000256" key="1">
    <source>
        <dbReference type="ARBA" id="ARBA00004141"/>
    </source>
</evidence>
<reference evidence="11 12" key="1">
    <citation type="journal article" date="2018" name="Mol. Biol. Evol.">
        <title>Broad Genomic Sampling Reveals a Smut Pathogenic Ancestry of the Fungal Clade Ustilaginomycotina.</title>
        <authorList>
            <person name="Kijpornyongpan T."/>
            <person name="Mondo S.J."/>
            <person name="Barry K."/>
            <person name="Sandor L."/>
            <person name="Lee J."/>
            <person name="Lipzen A."/>
            <person name="Pangilinan J."/>
            <person name="LaButti K."/>
            <person name="Hainaut M."/>
            <person name="Henrissat B."/>
            <person name="Grigoriev I.V."/>
            <person name="Spatafora J.W."/>
            <person name="Aime M.C."/>
        </authorList>
    </citation>
    <scope>NUCLEOTIDE SEQUENCE [LARGE SCALE GENOMIC DNA]</scope>
    <source>
        <strain evidence="11 12">MCA 4718</strain>
    </source>
</reference>
<keyword evidence="3 9" id="KW-0813">Transport</keyword>
<proteinExistence type="inferred from homology"/>
<keyword evidence="7 8" id="KW-0472">Membrane</keyword>
<evidence type="ECO:0000256" key="9">
    <source>
        <dbReference type="RuleBase" id="RU000488"/>
    </source>
</evidence>
<accession>A0A316TZ90</accession>
<dbReference type="PANTHER" id="PTHR45939:SF2">
    <property type="entry name" value="CARRIER PROTEIN, PUTATIVE (AFU_ORTHOLOGUE AFUA_2G13870)-RELATED"/>
    <property type="match status" value="1"/>
</dbReference>
<feature type="compositionally biased region" description="Basic and acidic residues" evidence="10">
    <location>
        <begin position="171"/>
        <end position="184"/>
    </location>
</feature>
<organism evidence="11 12">
    <name type="scientific">Pseudomicrostroma glucosiphilum</name>
    <dbReference type="NCBI Taxonomy" id="1684307"/>
    <lineage>
        <taxon>Eukaryota</taxon>
        <taxon>Fungi</taxon>
        <taxon>Dikarya</taxon>
        <taxon>Basidiomycota</taxon>
        <taxon>Ustilaginomycotina</taxon>
        <taxon>Exobasidiomycetes</taxon>
        <taxon>Microstromatales</taxon>
        <taxon>Microstromatales incertae sedis</taxon>
        <taxon>Pseudomicrostroma</taxon>
    </lineage>
</organism>
<dbReference type="STRING" id="1684307.A0A316TZ90"/>